<keyword evidence="2" id="KW-0804">Transcription</keyword>
<dbReference type="InterPro" id="IPR053721">
    <property type="entry name" value="Fimbrial_Adhesin_Reg"/>
</dbReference>
<dbReference type="InterPro" id="IPR001387">
    <property type="entry name" value="Cro/C1-type_HTH"/>
</dbReference>
<proteinExistence type="predicted"/>
<organism evidence="4 5">
    <name type="scientific">Zophobihabitans entericus</name>
    <dbReference type="NCBI Taxonomy" id="1635327"/>
    <lineage>
        <taxon>Bacteria</taxon>
        <taxon>Pseudomonadati</taxon>
        <taxon>Pseudomonadota</taxon>
        <taxon>Gammaproteobacteria</taxon>
        <taxon>Orbales</taxon>
        <taxon>Orbaceae</taxon>
        <taxon>Zophobihabitans</taxon>
    </lineage>
</organism>
<accession>A0A6G9IE72</accession>
<dbReference type="KEGG" id="orb:IPMB12_12100"/>
<protein>
    <submittedName>
        <fullName evidence="4">Helix-turn-helix domain-containing protein</fullName>
    </submittedName>
</protein>
<dbReference type="Pfam" id="PF01381">
    <property type="entry name" value="HTH_3"/>
    <property type="match status" value="1"/>
</dbReference>
<evidence type="ECO:0000259" key="3">
    <source>
        <dbReference type="PROSITE" id="PS50943"/>
    </source>
</evidence>
<dbReference type="Gene3D" id="1.10.260.40">
    <property type="entry name" value="lambda repressor-like DNA-binding domains"/>
    <property type="match status" value="1"/>
</dbReference>
<dbReference type="PROSITE" id="PS50943">
    <property type="entry name" value="HTH_CROC1"/>
    <property type="match status" value="1"/>
</dbReference>
<dbReference type="Proteomes" id="UP000501168">
    <property type="component" value="Plasmid pIPMB12"/>
</dbReference>
<dbReference type="InterPro" id="IPR010982">
    <property type="entry name" value="Lambda_DNA-bd_dom_sf"/>
</dbReference>
<dbReference type="SMART" id="SM00530">
    <property type="entry name" value="HTH_XRE"/>
    <property type="match status" value="1"/>
</dbReference>
<dbReference type="SUPFAM" id="SSF47413">
    <property type="entry name" value="lambda repressor-like DNA-binding domains"/>
    <property type="match status" value="1"/>
</dbReference>
<dbReference type="InParanoid" id="A0A6G9IE72"/>
<feature type="domain" description="HTH cro/C1-type" evidence="3">
    <location>
        <begin position="10"/>
        <end position="64"/>
    </location>
</feature>
<dbReference type="GO" id="GO:0003677">
    <property type="term" value="F:DNA binding"/>
    <property type="evidence" value="ECO:0007669"/>
    <property type="project" value="InterPro"/>
</dbReference>
<evidence type="ECO:0000313" key="4">
    <source>
        <dbReference type="EMBL" id="QIQ22541.1"/>
    </source>
</evidence>
<name>A0A6G9IE72_9GAMM</name>
<keyword evidence="5" id="KW-1185">Reference proteome</keyword>
<evidence type="ECO:0000313" key="5">
    <source>
        <dbReference type="Proteomes" id="UP000501168"/>
    </source>
</evidence>
<dbReference type="AlphaFoldDB" id="A0A6G9IE72"/>
<reference evidence="4 5" key="1">
    <citation type="submission" date="2020-03" db="EMBL/GenBank/DDBJ databases">
        <title>Complete genome sequence of Orbus sp. IPMB12 (BCRC 80908).</title>
        <authorList>
            <person name="Lo W.-S."/>
            <person name="Chang T.-H."/>
            <person name="Kuo C.-H."/>
        </authorList>
    </citation>
    <scope>NUCLEOTIDE SEQUENCE [LARGE SCALE GENOMIC DNA]</scope>
    <source>
        <strain evidence="4 5">IPMB12</strain>
        <plasmid evidence="5">pipmb12</plasmid>
    </source>
</reference>
<dbReference type="Gene3D" id="1.10.10.2690">
    <property type="match status" value="1"/>
</dbReference>
<dbReference type="RefSeq" id="WP_166917837.1">
    <property type="nucleotide sequence ID" value="NZ_CP050254.1"/>
</dbReference>
<sequence length="115" mass="13142">MYSEIFLFNLLKKLKDRNLNKAQLSELSGISPSFISELTNGRANPSLAMLEKIAVSLKTPLYEMLLPEEVKPEDLQYSRPESLPDGVVKITAILPAHKAFIVKKWEEETKKQRKK</sequence>
<keyword evidence="4" id="KW-0614">Plasmid</keyword>
<gene>
    <name evidence="4" type="ORF">IPMB12_12100</name>
</gene>
<evidence type="ECO:0000256" key="2">
    <source>
        <dbReference type="ARBA" id="ARBA00023163"/>
    </source>
</evidence>
<dbReference type="EMBL" id="CP050254">
    <property type="protein sequence ID" value="QIQ22541.1"/>
    <property type="molecule type" value="Genomic_DNA"/>
</dbReference>
<dbReference type="CDD" id="cd00093">
    <property type="entry name" value="HTH_XRE"/>
    <property type="match status" value="1"/>
</dbReference>
<geneLocation type="plasmid" evidence="5">
    <name>pipmb12</name>
</geneLocation>
<evidence type="ECO:0000256" key="1">
    <source>
        <dbReference type="ARBA" id="ARBA00023015"/>
    </source>
</evidence>
<dbReference type="NCBIfam" id="NF010465">
    <property type="entry name" value="PRK13890.1"/>
    <property type="match status" value="1"/>
</dbReference>
<keyword evidence="1" id="KW-0805">Transcription regulation</keyword>